<keyword evidence="3" id="KW-1185">Reference proteome</keyword>
<protein>
    <submittedName>
        <fullName evidence="2">Uncharacterized protein</fullName>
    </submittedName>
</protein>
<gene>
    <name evidence="2" type="ORF">P7K49_007290</name>
</gene>
<evidence type="ECO:0000313" key="2">
    <source>
        <dbReference type="EMBL" id="KAK2113024.1"/>
    </source>
</evidence>
<feature type="compositionally biased region" description="Pro residues" evidence="1">
    <location>
        <begin position="170"/>
        <end position="179"/>
    </location>
</feature>
<organism evidence="2 3">
    <name type="scientific">Saguinus oedipus</name>
    <name type="common">Cotton-top tamarin</name>
    <name type="synonym">Oedipomidas oedipus</name>
    <dbReference type="NCBI Taxonomy" id="9490"/>
    <lineage>
        <taxon>Eukaryota</taxon>
        <taxon>Metazoa</taxon>
        <taxon>Chordata</taxon>
        <taxon>Craniata</taxon>
        <taxon>Vertebrata</taxon>
        <taxon>Euteleostomi</taxon>
        <taxon>Mammalia</taxon>
        <taxon>Eutheria</taxon>
        <taxon>Euarchontoglires</taxon>
        <taxon>Primates</taxon>
        <taxon>Haplorrhini</taxon>
        <taxon>Platyrrhini</taxon>
        <taxon>Cebidae</taxon>
        <taxon>Callitrichinae</taxon>
        <taxon>Saguinus</taxon>
    </lineage>
</organism>
<dbReference type="EMBL" id="JASSZA010000004">
    <property type="protein sequence ID" value="KAK2113024.1"/>
    <property type="molecule type" value="Genomic_DNA"/>
</dbReference>
<name>A0ABQ9VUG3_SAGOE</name>
<feature type="compositionally biased region" description="Basic and acidic residues" evidence="1">
    <location>
        <begin position="35"/>
        <end position="61"/>
    </location>
</feature>
<feature type="compositionally biased region" description="Basic and acidic residues" evidence="1">
    <location>
        <begin position="219"/>
        <end position="229"/>
    </location>
</feature>
<dbReference type="Proteomes" id="UP001266305">
    <property type="component" value="Unassembled WGS sequence"/>
</dbReference>
<evidence type="ECO:0000256" key="1">
    <source>
        <dbReference type="SAM" id="MobiDB-lite"/>
    </source>
</evidence>
<accession>A0ABQ9VUG3</accession>
<sequence>MRGEPEPLRSPQANGSQNAPGPRPAAAPAGLDYSRLGEKRRLSSEEPYGREVGRQQQKEVKATAAAEGEEADTSEGTCGARSPATLPTSYWWALEGASRRAAGTPVARPSRGSRASVPPPRLAPPARSVSRRPGPPAGKQPREQRPRRPPARLPLPRSRVAPALGASGLPGPPPTPASPSPSTAELSLGARPAACFRGGRTGRLVLAAAATAPPGSRGGRREEVEVAAG</sequence>
<feature type="region of interest" description="Disordered" evidence="1">
    <location>
        <begin position="98"/>
        <end position="189"/>
    </location>
</feature>
<feature type="region of interest" description="Disordered" evidence="1">
    <location>
        <begin position="210"/>
        <end position="229"/>
    </location>
</feature>
<comment type="caution">
    <text evidence="2">The sequence shown here is derived from an EMBL/GenBank/DDBJ whole genome shotgun (WGS) entry which is preliminary data.</text>
</comment>
<reference evidence="2 3" key="1">
    <citation type="submission" date="2023-05" db="EMBL/GenBank/DDBJ databases">
        <title>B98-5 Cell Line De Novo Hybrid Assembly: An Optical Mapping Approach.</title>
        <authorList>
            <person name="Kananen K."/>
            <person name="Auerbach J.A."/>
            <person name="Kautto E."/>
            <person name="Blachly J.S."/>
        </authorList>
    </citation>
    <scope>NUCLEOTIDE SEQUENCE [LARGE SCALE GENOMIC DNA]</scope>
    <source>
        <strain evidence="2">B95-8</strain>
        <tissue evidence="2">Cell line</tissue>
    </source>
</reference>
<feature type="region of interest" description="Disordered" evidence="1">
    <location>
        <begin position="1"/>
        <end position="84"/>
    </location>
</feature>
<evidence type="ECO:0000313" key="3">
    <source>
        <dbReference type="Proteomes" id="UP001266305"/>
    </source>
</evidence>
<feature type="compositionally biased region" description="Low complexity" evidence="1">
    <location>
        <begin position="154"/>
        <end position="169"/>
    </location>
</feature>
<proteinExistence type="predicted"/>